<reference evidence="2 3" key="1">
    <citation type="submission" date="2023-03" db="EMBL/GenBank/DDBJ databases">
        <title>Genome sequence of Lichtheimia ornata CBS 291.66.</title>
        <authorList>
            <person name="Mohabir J.T."/>
            <person name="Shea T.P."/>
            <person name="Kurbessoian T."/>
            <person name="Berby B."/>
            <person name="Fontaine J."/>
            <person name="Livny J."/>
            <person name="Gnirke A."/>
            <person name="Stajich J.E."/>
            <person name="Cuomo C.A."/>
        </authorList>
    </citation>
    <scope>NUCLEOTIDE SEQUENCE [LARGE SCALE GENOMIC DNA]</scope>
    <source>
        <strain evidence="2">CBS 291.66</strain>
    </source>
</reference>
<evidence type="ECO:0000313" key="3">
    <source>
        <dbReference type="Proteomes" id="UP001234581"/>
    </source>
</evidence>
<dbReference type="AlphaFoldDB" id="A0AAD7US08"/>
<accession>A0AAD7US08</accession>
<dbReference type="EMBL" id="JARTCD010000158">
    <property type="protein sequence ID" value="KAJ8651644.1"/>
    <property type="molecule type" value="Genomic_DNA"/>
</dbReference>
<proteinExistence type="predicted"/>
<feature type="signal peptide" evidence="1">
    <location>
        <begin position="1"/>
        <end position="18"/>
    </location>
</feature>
<dbReference type="RefSeq" id="XP_058336558.1">
    <property type="nucleotide sequence ID" value="XM_058492677.1"/>
</dbReference>
<dbReference type="GeneID" id="83220124"/>
<dbReference type="Proteomes" id="UP001234581">
    <property type="component" value="Unassembled WGS sequence"/>
</dbReference>
<name>A0AAD7US08_9FUNG</name>
<feature type="chain" id="PRO_5042232443" evidence="1">
    <location>
        <begin position="19"/>
        <end position="105"/>
    </location>
</feature>
<comment type="caution">
    <text evidence="2">The sequence shown here is derived from an EMBL/GenBank/DDBJ whole genome shotgun (WGS) entry which is preliminary data.</text>
</comment>
<keyword evidence="1" id="KW-0732">Signal</keyword>
<organism evidence="2 3">
    <name type="scientific">Lichtheimia ornata</name>
    <dbReference type="NCBI Taxonomy" id="688661"/>
    <lineage>
        <taxon>Eukaryota</taxon>
        <taxon>Fungi</taxon>
        <taxon>Fungi incertae sedis</taxon>
        <taxon>Mucoromycota</taxon>
        <taxon>Mucoromycotina</taxon>
        <taxon>Mucoromycetes</taxon>
        <taxon>Mucorales</taxon>
        <taxon>Lichtheimiaceae</taxon>
        <taxon>Lichtheimia</taxon>
    </lineage>
</organism>
<sequence length="105" mass="11989">MNMIALTYCLTLYRLVQAYKFKVPDPSMRDEFRRQGGYWAWLYKRTMLGKGSDDESIDHQAVQRMQTAIVNKLSGQTGNGPPDSKLLYQATLRDGEYVSSDDNGD</sequence>
<evidence type="ECO:0000256" key="1">
    <source>
        <dbReference type="SAM" id="SignalP"/>
    </source>
</evidence>
<keyword evidence="3" id="KW-1185">Reference proteome</keyword>
<gene>
    <name evidence="2" type="ORF">O0I10_012790</name>
</gene>
<evidence type="ECO:0000313" key="2">
    <source>
        <dbReference type="EMBL" id="KAJ8651644.1"/>
    </source>
</evidence>
<protein>
    <submittedName>
        <fullName evidence="2">Uncharacterized protein</fullName>
    </submittedName>
</protein>